<keyword evidence="2" id="KW-1185">Reference proteome</keyword>
<name>A0ABP8AAE3_9SPHI</name>
<organism evidence="1 2">
    <name type="scientific">Sphingobacterium ginsenosidimutans</name>
    <dbReference type="NCBI Taxonomy" id="687845"/>
    <lineage>
        <taxon>Bacteria</taxon>
        <taxon>Pseudomonadati</taxon>
        <taxon>Bacteroidota</taxon>
        <taxon>Sphingobacteriia</taxon>
        <taxon>Sphingobacteriales</taxon>
        <taxon>Sphingobacteriaceae</taxon>
        <taxon>Sphingobacterium</taxon>
    </lineage>
</organism>
<accession>A0ABP8AAE3</accession>
<protein>
    <submittedName>
        <fullName evidence="1">Uncharacterized protein</fullName>
    </submittedName>
</protein>
<evidence type="ECO:0000313" key="1">
    <source>
        <dbReference type="EMBL" id="GAA4180514.1"/>
    </source>
</evidence>
<proteinExistence type="predicted"/>
<sequence>MLYEMGKKHLVNLYHPEFSDRPNNWEFQIFFYFIQNLSLSFDEKLNKIEFSIVAFFDQGIYNTKDKIEAIDFGVEHLNRAVFTCTNKIKLIGLADHLGFVFSKSLRTFK</sequence>
<gene>
    <name evidence="1" type="ORF">GCM10022218_34830</name>
</gene>
<reference evidence="2" key="1">
    <citation type="journal article" date="2019" name="Int. J. Syst. Evol. Microbiol.">
        <title>The Global Catalogue of Microorganisms (GCM) 10K type strain sequencing project: providing services to taxonomists for standard genome sequencing and annotation.</title>
        <authorList>
            <consortium name="The Broad Institute Genomics Platform"/>
            <consortium name="The Broad Institute Genome Sequencing Center for Infectious Disease"/>
            <person name="Wu L."/>
            <person name="Ma J."/>
        </authorList>
    </citation>
    <scope>NUCLEOTIDE SEQUENCE [LARGE SCALE GENOMIC DNA]</scope>
    <source>
        <strain evidence="2">JCM 16722</strain>
    </source>
</reference>
<evidence type="ECO:0000313" key="2">
    <source>
        <dbReference type="Proteomes" id="UP001500167"/>
    </source>
</evidence>
<comment type="caution">
    <text evidence="1">The sequence shown here is derived from an EMBL/GenBank/DDBJ whole genome shotgun (WGS) entry which is preliminary data.</text>
</comment>
<dbReference type="EMBL" id="BAAAZK010000007">
    <property type="protein sequence ID" value="GAA4180514.1"/>
    <property type="molecule type" value="Genomic_DNA"/>
</dbReference>
<dbReference type="Proteomes" id="UP001500167">
    <property type="component" value="Unassembled WGS sequence"/>
</dbReference>